<dbReference type="EMBL" id="BSXS01010853">
    <property type="protein sequence ID" value="GME99089.1"/>
    <property type="molecule type" value="Genomic_DNA"/>
</dbReference>
<accession>A0ACB5U1G3</accession>
<evidence type="ECO:0000313" key="2">
    <source>
        <dbReference type="Proteomes" id="UP001165064"/>
    </source>
</evidence>
<gene>
    <name evidence="1" type="ORF">Amon02_001061500</name>
</gene>
<evidence type="ECO:0000313" key="1">
    <source>
        <dbReference type="EMBL" id="GME99089.1"/>
    </source>
</evidence>
<sequence length="130" mass="13969">MNDGIEYVNPINDIIFIDDEKIFATCSNRIDGAICIWDYKTKKRVKQYKGFDLDIVKLRFLRLRGRGSGGNGGVDGGGIDGSGGIVGGTGGGLAMLVVVMSDLGFKNSASLENDDSLVARQDSKVVFKFV</sequence>
<comment type="caution">
    <text evidence="1">The sequence shown here is derived from an EMBL/GenBank/DDBJ whole genome shotgun (WGS) entry which is preliminary data.</text>
</comment>
<protein>
    <submittedName>
        <fullName evidence="1">Unnamed protein product</fullName>
    </submittedName>
</protein>
<reference evidence="1" key="1">
    <citation type="submission" date="2023-04" db="EMBL/GenBank/DDBJ databases">
        <title>Ambrosiozyma monospora NBRC 10751.</title>
        <authorList>
            <person name="Ichikawa N."/>
            <person name="Sato H."/>
            <person name="Tonouchi N."/>
        </authorList>
    </citation>
    <scope>NUCLEOTIDE SEQUENCE</scope>
    <source>
        <strain evidence="1">NBRC 10751</strain>
    </source>
</reference>
<dbReference type="Proteomes" id="UP001165064">
    <property type="component" value="Unassembled WGS sequence"/>
</dbReference>
<proteinExistence type="predicted"/>
<name>A0ACB5U1G3_AMBMO</name>
<keyword evidence="2" id="KW-1185">Reference proteome</keyword>
<organism evidence="1 2">
    <name type="scientific">Ambrosiozyma monospora</name>
    <name type="common">Yeast</name>
    <name type="synonym">Endomycopsis monosporus</name>
    <dbReference type="NCBI Taxonomy" id="43982"/>
    <lineage>
        <taxon>Eukaryota</taxon>
        <taxon>Fungi</taxon>
        <taxon>Dikarya</taxon>
        <taxon>Ascomycota</taxon>
        <taxon>Saccharomycotina</taxon>
        <taxon>Pichiomycetes</taxon>
        <taxon>Pichiales</taxon>
        <taxon>Pichiaceae</taxon>
        <taxon>Ambrosiozyma</taxon>
    </lineage>
</organism>